<dbReference type="InterPro" id="IPR007069">
    <property type="entry name" value="Transposase_32"/>
</dbReference>
<dbReference type="EMBL" id="QUAH01000001">
    <property type="protein sequence ID" value="RFT17156.1"/>
    <property type="molecule type" value="Genomic_DNA"/>
</dbReference>
<evidence type="ECO:0000313" key="4">
    <source>
        <dbReference type="Proteomes" id="UP000257323"/>
    </source>
</evidence>
<dbReference type="Pfam" id="PF04986">
    <property type="entry name" value="Y2_Tnp"/>
    <property type="match status" value="1"/>
</dbReference>
<dbReference type="GO" id="GO:0006313">
    <property type="term" value="P:DNA transposition"/>
    <property type="evidence" value="ECO:0007669"/>
    <property type="project" value="InterPro"/>
</dbReference>
<dbReference type="GO" id="GO:0003677">
    <property type="term" value="F:DNA binding"/>
    <property type="evidence" value="ECO:0007669"/>
    <property type="project" value="InterPro"/>
</dbReference>
<dbReference type="PANTHER" id="PTHR37023:SF1">
    <property type="entry name" value="ISSOD25 TRANSPOSASE TNPA_ISSOD25"/>
    <property type="match status" value="1"/>
</dbReference>
<accession>A0A3E2BRA2</accession>
<dbReference type="GO" id="GO:0004803">
    <property type="term" value="F:transposase activity"/>
    <property type="evidence" value="ECO:0007669"/>
    <property type="project" value="InterPro"/>
</dbReference>
<dbReference type="AlphaFoldDB" id="A0A3E2BRA2"/>
<dbReference type="InterPro" id="IPR026889">
    <property type="entry name" value="Zn_Tnp"/>
</dbReference>
<reference evidence="3 4" key="1">
    <citation type="submission" date="2018-08" db="EMBL/GenBank/DDBJ databases">
        <title>Genome analysis of the thermophilic bacterium of the candidate phylum Aminicenantes from deep subsurface aquifer revealed its physiology and ecological role.</title>
        <authorList>
            <person name="Kadnikov V.V."/>
            <person name="Mardanov A.V."/>
            <person name="Beletsky A.V."/>
            <person name="Karnachuk O.V."/>
            <person name="Ravin N.V."/>
        </authorList>
    </citation>
    <scope>NUCLEOTIDE SEQUENCE [LARGE SCALE GENOMIC DNA]</scope>
    <source>
        <strain evidence="3">BY38</strain>
    </source>
</reference>
<protein>
    <submittedName>
        <fullName evidence="3">Mobile element protein</fullName>
    </submittedName>
</protein>
<comment type="caution">
    <text evidence="3">The sequence shown here is derived from an EMBL/GenBank/DDBJ whole genome shotgun (WGS) entry which is preliminary data.</text>
</comment>
<proteinExistence type="predicted"/>
<evidence type="ECO:0000259" key="1">
    <source>
        <dbReference type="Pfam" id="PF04986"/>
    </source>
</evidence>
<dbReference type="PANTHER" id="PTHR37023">
    <property type="entry name" value="TRANSPOSASE"/>
    <property type="match status" value="1"/>
</dbReference>
<name>A0A3E2BRA2_9BACT</name>
<dbReference type="Proteomes" id="UP000257323">
    <property type="component" value="Unassembled WGS sequence"/>
</dbReference>
<evidence type="ECO:0000259" key="2">
    <source>
        <dbReference type="Pfam" id="PF14319"/>
    </source>
</evidence>
<gene>
    <name evidence="3" type="ORF">OP8BY_1098</name>
</gene>
<organism evidence="3 4">
    <name type="scientific">Candidatus Saccharicenans subterraneus</name>
    <dbReference type="NCBI Taxonomy" id="2508984"/>
    <lineage>
        <taxon>Bacteria</taxon>
        <taxon>Candidatus Aminicenantota</taxon>
        <taxon>Candidatus Aminicenantia</taxon>
        <taxon>Candidatus Aminicenantales</taxon>
        <taxon>Candidatus Saccharicenantaceae</taxon>
        <taxon>Candidatus Saccharicenans</taxon>
    </lineage>
</organism>
<sequence length="423" mass="49437">MPEVYRPRHPERTVLYRVLFHYFDRFLAEYESRFEKEYGFLRPIVKEVVERYLDCGNPRCGFARIRCPDCGEERLLMFSCRTRGFCPSCHSKRLEEWGEWMRETLLLDVPHRQVVFTIPKMLRLFFKYKRRLLGELCRAAVRALLKYFQAATGAELIPGVVAVIQSFGQKINFHPHAHLLVTEGGEDSEGKFHHVASFQDSLLAEFFKREVFALLLRQELISEALVEKIAGWRHSGFSVHSKVKAKTRKEAERVGKYMIRPLLSLERLSLDEREAKVCYRYGEGAEEVERMDYLEFIARVTSHIPDKGQVTVRYLGLYANAHRGKVRKREAGEYKLILSEQECPRISRRGWAEMIRKVYEVNPLTCPQCQGEMRIIAFLTDYGVVDRIINHLKLTFVAEKPPPPHFAYQEFLMAAETAVEYLS</sequence>
<feature type="domain" description="Transposase zinc-binding" evidence="2">
    <location>
        <begin position="29"/>
        <end position="118"/>
    </location>
</feature>
<feature type="domain" description="Transposase IS801/IS1294" evidence="1">
    <location>
        <begin position="159"/>
        <end position="321"/>
    </location>
</feature>
<evidence type="ECO:0000313" key="3">
    <source>
        <dbReference type="EMBL" id="RFT17156.1"/>
    </source>
</evidence>
<dbReference type="Pfam" id="PF14319">
    <property type="entry name" value="Zn_Tnp_IS91"/>
    <property type="match status" value="1"/>
</dbReference>